<dbReference type="InterPro" id="IPR029476">
    <property type="entry name" value="DNase_NucA_NucB"/>
</dbReference>
<feature type="domain" description="Deoxyribonuclease NucA/NucB" evidence="3">
    <location>
        <begin position="324"/>
        <end position="396"/>
    </location>
</feature>
<evidence type="ECO:0000259" key="3">
    <source>
        <dbReference type="Pfam" id="PF14040"/>
    </source>
</evidence>
<evidence type="ECO:0000313" key="5">
    <source>
        <dbReference type="Proteomes" id="UP001596380"/>
    </source>
</evidence>
<accession>A0ABW2CQN8</accession>
<organism evidence="4 5">
    <name type="scientific">Actinomadura yumaensis</name>
    <dbReference type="NCBI Taxonomy" id="111807"/>
    <lineage>
        <taxon>Bacteria</taxon>
        <taxon>Bacillati</taxon>
        <taxon>Actinomycetota</taxon>
        <taxon>Actinomycetes</taxon>
        <taxon>Streptosporangiales</taxon>
        <taxon>Thermomonosporaceae</taxon>
        <taxon>Actinomadura</taxon>
    </lineage>
</organism>
<comment type="caution">
    <text evidence="4">The sequence shown here is derived from an EMBL/GenBank/DDBJ whole genome shotgun (WGS) entry which is preliminary data.</text>
</comment>
<dbReference type="Pfam" id="PF14040">
    <property type="entry name" value="DNase_NucA_NucB"/>
    <property type="match status" value="1"/>
</dbReference>
<evidence type="ECO:0000256" key="2">
    <source>
        <dbReference type="SAM" id="SignalP"/>
    </source>
</evidence>
<sequence>MAALAALLASASLVLPSQANAGSSASGREANGTTAVPSPMRGPKDHSVVKALPPVKMIKCGDALNRLRASKGTAKHVACLDEHPLARTFGIGPDPNWDAHPDFCQFNKAVLYSRQDACQWGTWPFRVLDRQGTLVGSGVIEYLVWETVNTKSLDMYQVLKVRPLALTGVAEVNTFTPTTTCSGAQCAITGTDPVTPTIPVVTGRAYKGTWNAKVSVAKDKSFLTHWTNHLQITGPGWIQPASADLPDAPAIRCDKIITKSTGGCVLPGWPPTLSLSLSDTDPENGVSEAAQHIKDSQNRGPHWGREKDGKPLTRLIDTKLQKANRDAACPASRPPGPAGTSCDEYPFASTHQGAALEGKNDFTVRDINEHHNSNAGTDLGLVYNTYRMLDGDQFWVRIDP</sequence>
<dbReference type="Proteomes" id="UP001596380">
    <property type="component" value="Unassembled WGS sequence"/>
</dbReference>
<name>A0ABW2CQN8_9ACTN</name>
<dbReference type="RefSeq" id="WP_378050240.1">
    <property type="nucleotide sequence ID" value="NZ_JBHSXE010000002.1"/>
</dbReference>
<feature type="chain" id="PRO_5046911510" evidence="2">
    <location>
        <begin position="22"/>
        <end position="400"/>
    </location>
</feature>
<feature type="signal peptide" evidence="2">
    <location>
        <begin position="1"/>
        <end position="21"/>
    </location>
</feature>
<proteinExistence type="predicted"/>
<keyword evidence="2" id="KW-0732">Signal</keyword>
<keyword evidence="5" id="KW-1185">Reference proteome</keyword>
<evidence type="ECO:0000256" key="1">
    <source>
        <dbReference type="SAM" id="MobiDB-lite"/>
    </source>
</evidence>
<protein>
    <submittedName>
        <fullName evidence="4">NucA/NucB deoxyribonuclease domain-containing protein</fullName>
    </submittedName>
</protein>
<evidence type="ECO:0000313" key="4">
    <source>
        <dbReference type="EMBL" id="MFC6883408.1"/>
    </source>
</evidence>
<feature type="compositionally biased region" description="Polar residues" evidence="1">
    <location>
        <begin position="19"/>
        <end position="36"/>
    </location>
</feature>
<gene>
    <name evidence="4" type="ORF">ACFQKB_26865</name>
</gene>
<dbReference type="EMBL" id="JBHSXS010000019">
    <property type="protein sequence ID" value="MFC6883408.1"/>
    <property type="molecule type" value="Genomic_DNA"/>
</dbReference>
<reference evidence="5" key="1">
    <citation type="journal article" date="2019" name="Int. J. Syst. Evol. Microbiol.">
        <title>The Global Catalogue of Microorganisms (GCM) 10K type strain sequencing project: providing services to taxonomists for standard genome sequencing and annotation.</title>
        <authorList>
            <consortium name="The Broad Institute Genomics Platform"/>
            <consortium name="The Broad Institute Genome Sequencing Center for Infectious Disease"/>
            <person name="Wu L."/>
            <person name="Ma J."/>
        </authorList>
    </citation>
    <scope>NUCLEOTIDE SEQUENCE [LARGE SCALE GENOMIC DNA]</scope>
    <source>
        <strain evidence="5">JCM 3369</strain>
    </source>
</reference>
<feature type="region of interest" description="Disordered" evidence="1">
    <location>
        <begin position="19"/>
        <end position="47"/>
    </location>
</feature>